<accession>A0A9K3DI19</accession>
<reference evidence="2" key="2">
    <citation type="submission" date="2020-06" db="EMBL/GenBank/DDBJ databases">
        <title>Helianthus annuus Genome sequencing and assembly Release 2.</title>
        <authorList>
            <person name="Gouzy J."/>
            <person name="Langlade N."/>
            <person name="Munos S."/>
        </authorList>
    </citation>
    <scope>NUCLEOTIDE SEQUENCE</scope>
    <source>
        <tissue evidence="2">Leaves</tissue>
    </source>
</reference>
<organism evidence="2 3">
    <name type="scientific">Helianthus annuus</name>
    <name type="common">Common sunflower</name>
    <dbReference type="NCBI Taxonomy" id="4232"/>
    <lineage>
        <taxon>Eukaryota</taxon>
        <taxon>Viridiplantae</taxon>
        <taxon>Streptophyta</taxon>
        <taxon>Embryophyta</taxon>
        <taxon>Tracheophyta</taxon>
        <taxon>Spermatophyta</taxon>
        <taxon>Magnoliopsida</taxon>
        <taxon>eudicotyledons</taxon>
        <taxon>Gunneridae</taxon>
        <taxon>Pentapetalae</taxon>
        <taxon>asterids</taxon>
        <taxon>campanulids</taxon>
        <taxon>Asterales</taxon>
        <taxon>Asteraceae</taxon>
        <taxon>Asteroideae</taxon>
        <taxon>Heliantheae alliance</taxon>
        <taxon>Heliantheae</taxon>
        <taxon>Helianthus</taxon>
    </lineage>
</organism>
<evidence type="ECO:0000313" key="3">
    <source>
        <dbReference type="Proteomes" id="UP000215914"/>
    </source>
</evidence>
<sequence>MMAFVGEGCKCVSSELTTAGDFDDPAVTSKGGGMGGNEKGYFGQQLLR</sequence>
<gene>
    <name evidence="2" type="ORF">HanXRQr2_Chr17g0802431</name>
</gene>
<evidence type="ECO:0000256" key="1">
    <source>
        <dbReference type="SAM" id="MobiDB-lite"/>
    </source>
</evidence>
<proteinExistence type="predicted"/>
<name>A0A9K3DI19_HELAN</name>
<protein>
    <submittedName>
        <fullName evidence="2">Uncharacterized protein</fullName>
    </submittedName>
</protein>
<feature type="region of interest" description="Disordered" evidence="1">
    <location>
        <begin position="22"/>
        <end position="48"/>
    </location>
</feature>
<feature type="compositionally biased region" description="Low complexity" evidence="1">
    <location>
        <begin position="39"/>
        <end position="48"/>
    </location>
</feature>
<dbReference type="AlphaFoldDB" id="A0A9K3DI19"/>
<dbReference type="Gramene" id="mRNA:HanXRQr2_Chr17g0802431">
    <property type="protein sequence ID" value="mRNA:HanXRQr2_Chr17g0802431"/>
    <property type="gene ID" value="HanXRQr2_Chr17g0802431"/>
</dbReference>
<dbReference type="EMBL" id="MNCJ02000332">
    <property type="protein sequence ID" value="KAF5755405.1"/>
    <property type="molecule type" value="Genomic_DNA"/>
</dbReference>
<reference evidence="2" key="1">
    <citation type="journal article" date="2017" name="Nature">
        <title>The sunflower genome provides insights into oil metabolism, flowering and Asterid evolution.</title>
        <authorList>
            <person name="Badouin H."/>
            <person name="Gouzy J."/>
            <person name="Grassa C.J."/>
            <person name="Murat F."/>
            <person name="Staton S.E."/>
            <person name="Cottret L."/>
            <person name="Lelandais-Briere C."/>
            <person name="Owens G.L."/>
            <person name="Carrere S."/>
            <person name="Mayjonade B."/>
            <person name="Legrand L."/>
            <person name="Gill N."/>
            <person name="Kane N.C."/>
            <person name="Bowers J.E."/>
            <person name="Hubner S."/>
            <person name="Bellec A."/>
            <person name="Berard A."/>
            <person name="Berges H."/>
            <person name="Blanchet N."/>
            <person name="Boniface M.C."/>
            <person name="Brunel D."/>
            <person name="Catrice O."/>
            <person name="Chaidir N."/>
            <person name="Claudel C."/>
            <person name="Donnadieu C."/>
            <person name="Faraut T."/>
            <person name="Fievet G."/>
            <person name="Helmstetter N."/>
            <person name="King M."/>
            <person name="Knapp S.J."/>
            <person name="Lai Z."/>
            <person name="Le Paslier M.C."/>
            <person name="Lippi Y."/>
            <person name="Lorenzon L."/>
            <person name="Mandel J.R."/>
            <person name="Marage G."/>
            <person name="Marchand G."/>
            <person name="Marquand E."/>
            <person name="Bret-Mestries E."/>
            <person name="Morien E."/>
            <person name="Nambeesan S."/>
            <person name="Nguyen T."/>
            <person name="Pegot-Espagnet P."/>
            <person name="Pouilly N."/>
            <person name="Raftis F."/>
            <person name="Sallet E."/>
            <person name="Schiex T."/>
            <person name="Thomas J."/>
            <person name="Vandecasteele C."/>
            <person name="Vares D."/>
            <person name="Vear F."/>
            <person name="Vautrin S."/>
            <person name="Crespi M."/>
            <person name="Mangin B."/>
            <person name="Burke J.M."/>
            <person name="Salse J."/>
            <person name="Munos S."/>
            <person name="Vincourt P."/>
            <person name="Rieseberg L.H."/>
            <person name="Langlade N.B."/>
        </authorList>
    </citation>
    <scope>NUCLEOTIDE SEQUENCE</scope>
    <source>
        <tissue evidence="2">Leaves</tissue>
    </source>
</reference>
<dbReference type="Proteomes" id="UP000215914">
    <property type="component" value="Unassembled WGS sequence"/>
</dbReference>
<keyword evidence="3" id="KW-1185">Reference proteome</keyword>
<evidence type="ECO:0000313" key="2">
    <source>
        <dbReference type="EMBL" id="KAF5755405.1"/>
    </source>
</evidence>
<comment type="caution">
    <text evidence="2">The sequence shown here is derived from an EMBL/GenBank/DDBJ whole genome shotgun (WGS) entry which is preliminary data.</text>
</comment>